<dbReference type="SUPFAM" id="SSF46689">
    <property type="entry name" value="Homeodomain-like"/>
    <property type="match status" value="3"/>
</dbReference>
<dbReference type="PROSITE" id="PS50090">
    <property type="entry name" value="MYB_LIKE"/>
    <property type="match status" value="1"/>
</dbReference>
<dbReference type="InterPro" id="IPR009057">
    <property type="entry name" value="Homeodomain-like_sf"/>
</dbReference>
<feature type="region of interest" description="Disordered" evidence="2">
    <location>
        <begin position="267"/>
        <end position="295"/>
    </location>
</feature>
<feature type="region of interest" description="Disordered" evidence="2">
    <location>
        <begin position="1"/>
        <end position="137"/>
    </location>
</feature>
<dbReference type="SMART" id="SM00717">
    <property type="entry name" value="SANT"/>
    <property type="match status" value="3"/>
</dbReference>
<feature type="compositionally biased region" description="Basic and acidic residues" evidence="2">
    <location>
        <begin position="1"/>
        <end position="10"/>
    </location>
</feature>
<dbReference type="InterPro" id="IPR017884">
    <property type="entry name" value="SANT_dom"/>
</dbReference>
<evidence type="ECO:0000259" key="3">
    <source>
        <dbReference type="PROSITE" id="PS50090"/>
    </source>
</evidence>
<sequence length="740" mass="80522">MTREAPRAVDEATGPPAGAADGGRTERVLVATDGEVSIGRRGDGRDSGCASPAGGDKGTAAAAEAAERVAPSHTVRNRREHPDSSAAEATPIPRKNAVPGVNSVNTASPAATERRTVKAESTTPSASDPLAPKLAPVQPPLHQTVSATNVQTDKEQLLQQIHQVESQMAALEEKIGARVEFLKRERHRLTTAPSALQAPAGVTAAMSQVTVEGEAAMAEAPTATESPLAQIVARILAQNRAAAGADAVDIARLVDLCRGATIAENCSSSTQSGISGGNDDARSRSSTQSSRTGLASPSAFEIRALNPWDRPEIVDAVVQQQRVLAARHRRRRQTYQRLYQAWRRRRRQAEAACPPAEQEAARRRDRYLFMAARGMDTSTLPQQRSTVLAELDTYIFEIEMDGGTAGGRERWQRSLATIPDQEEEDMPASTARIGGGSVRMEDPLREHYLARAINPWSEAEQMVLVEKFLVYYKDFHKIASFLEHKTTEDCVAYYFQNKIRLGLRPLYREYQAMRRANGRLLAGAPPSQAAALAALQNPFPHTIHDPPRSYLSSSGGVVGILTAYEREWSEDELGMLMQALVRFGTQFRAVANFVGTRTAKECLEFFRMNRRRLDLDKYLPPPPPSSVSAVGGATASQARTAAAASSTPCAPSISDAEVSDAADLIDKRPTSTLARSMAASAYAVWSPEEEIQFAEAFSEIGADWRRLAQLIPTKTPEQIYTYWQQQAMSAARQSRRARIA</sequence>
<evidence type="ECO:0000313" key="5">
    <source>
        <dbReference type="EMBL" id="KAK4537659.1"/>
    </source>
</evidence>
<comment type="caution">
    <text evidence="5">The sequence shown here is derived from an EMBL/GenBank/DDBJ whole genome shotgun (WGS) entry which is preliminary data.</text>
</comment>
<dbReference type="PROSITE" id="PS51293">
    <property type="entry name" value="SANT"/>
    <property type="match status" value="2"/>
</dbReference>
<dbReference type="InterPro" id="IPR001005">
    <property type="entry name" value="SANT/Myb"/>
</dbReference>
<dbReference type="Gene3D" id="1.10.10.60">
    <property type="entry name" value="Homeodomain-like"/>
    <property type="match status" value="2"/>
</dbReference>
<feature type="coiled-coil region" evidence="1">
    <location>
        <begin position="147"/>
        <end position="174"/>
    </location>
</feature>
<dbReference type="Gene3D" id="1.20.58.1880">
    <property type="match status" value="1"/>
</dbReference>
<evidence type="ECO:0000256" key="2">
    <source>
        <dbReference type="SAM" id="MobiDB-lite"/>
    </source>
</evidence>
<dbReference type="Proteomes" id="UP001301350">
    <property type="component" value="Unassembled WGS sequence"/>
</dbReference>
<dbReference type="Pfam" id="PF00249">
    <property type="entry name" value="Myb_DNA-binding"/>
    <property type="match status" value="2"/>
</dbReference>
<evidence type="ECO:0000259" key="4">
    <source>
        <dbReference type="PROSITE" id="PS51293"/>
    </source>
</evidence>
<name>A0AAV9IZG8_CYACA</name>
<feature type="domain" description="SANT" evidence="4">
    <location>
        <begin position="451"/>
        <end position="502"/>
    </location>
</feature>
<dbReference type="PANTHER" id="PTHR47340">
    <property type="entry name" value="DUPLICATED HOMEODOMAIN-LIKE SUPERFAMILY PROTEIN"/>
    <property type="match status" value="1"/>
</dbReference>
<dbReference type="AlphaFoldDB" id="A0AAV9IZG8"/>
<dbReference type="CDD" id="cd00167">
    <property type="entry name" value="SANT"/>
    <property type="match status" value="2"/>
</dbReference>
<keyword evidence="6" id="KW-1185">Reference proteome</keyword>
<evidence type="ECO:0000256" key="1">
    <source>
        <dbReference type="SAM" id="Coils"/>
    </source>
</evidence>
<protein>
    <submittedName>
        <fullName evidence="5">Uncharacterized protein</fullName>
    </submittedName>
</protein>
<dbReference type="EMBL" id="JANCYW010000013">
    <property type="protein sequence ID" value="KAK4537659.1"/>
    <property type="molecule type" value="Genomic_DNA"/>
</dbReference>
<feature type="domain" description="SANT" evidence="4">
    <location>
        <begin position="563"/>
        <end position="614"/>
    </location>
</feature>
<evidence type="ECO:0000313" key="6">
    <source>
        <dbReference type="Proteomes" id="UP001301350"/>
    </source>
</evidence>
<keyword evidence="1" id="KW-0175">Coiled coil</keyword>
<reference evidence="5 6" key="1">
    <citation type="submission" date="2022-07" db="EMBL/GenBank/DDBJ databases">
        <title>Genome-wide signatures of adaptation to extreme environments.</title>
        <authorList>
            <person name="Cho C.H."/>
            <person name="Yoon H.S."/>
        </authorList>
    </citation>
    <scope>NUCLEOTIDE SEQUENCE [LARGE SCALE GENOMIC DNA]</scope>
    <source>
        <strain evidence="5 6">DBV 063 E5</strain>
    </source>
</reference>
<proteinExistence type="predicted"/>
<dbReference type="PANTHER" id="PTHR47340:SF1">
    <property type="entry name" value="DUPLICATED HOMEODOMAIN-LIKE SUPERFAMILY PROTEIN"/>
    <property type="match status" value="1"/>
</dbReference>
<accession>A0AAV9IZG8</accession>
<organism evidence="5 6">
    <name type="scientific">Cyanidium caldarium</name>
    <name type="common">Red alga</name>
    <dbReference type="NCBI Taxonomy" id="2771"/>
    <lineage>
        <taxon>Eukaryota</taxon>
        <taxon>Rhodophyta</taxon>
        <taxon>Bangiophyceae</taxon>
        <taxon>Cyanidiales</taxon>
        <taxon>Cyanidiaceae</taxon>
        <taxon>Cyanidium</taxon>
    </lineage>
</organism>
<gene>
    <name evidence="5" type="ORF">CDCA_CDCA13G3684</name>
</gene>
<feature type="domain" description="Myb-like" evidence="3">
    <location>
        <begin position="685"/>
        <end position="727"/>
    </location>
</feature>